<evidence type="ECO:0000256" key="11">
    <source>
        <dbReference type="ARBA" id="ARBA00023264"/>
    </source>
</evidence>
<dbReference type="GO" id="GO:0005524">
    <property type="term" value="F:ATP binding"/>
    <property type="evidence" value="ECO:0007669"/>
    <property type="project" value="UniProtKB-KW"/>
</dbReference>
<evidence type="ECO:0000313" key="14">
    <source>
        <dbReference type="Proteomes" id="UP000004386"/>
    </source>
</evidence>
<keyword evidence="8" id="KW-0460">Magnesium</keyword>
<gene>
    <name evidence="13" type="ORF">OINT_1001235</name>
</gene>
<evidence type="ECO:0000256" key="10">
    <source>
        <dbReference type="ARBA" id="ARBA00023209"/>
    </source>
</evidence>
<keyword evidence="2" id="KW-0444">Lipid biosynthesis</keyword>
<evidence type="ECO:0000256" key="9">
    <source>
        <dbReference type="ARBA" id="ARBA00023098"/>
    </source>
</evidence>
<dbReference type="Pfam" id="PF00781">
    <property type="entry name" value="DAGK_cat"/>
    <property type="match status" value="1"/>
</dbReference>
<evidence type="ECO:0000256" key="1">
    <source>
        <dbReference type="ARBA" id="ARBA00001946"/>
    </source>
</evidence>
<keyword evidence="11" id="KW-1208">Phospholipid metabolism</keyword>
<evidence type="ECO:0000256" key="7">
    <source>
        <dbReference type="ARBA" id="ARBA00022840"/>
    </source>
</evidence>
<evidence type="ECO:0000256" key="4">
    <source>
        <dbReference type="ARBA" id="ARBA00022723"/>
    </source>
</evidence>
<keyword evidence="3" id="KW-0808">Transferase</keyword>
<dbReference type="Pfam" id="PF19279">
    <property type="entry name" value="YegS_C"/>
    <property type="match status" value="1"/>
</dbReference>
<dbReference type="InterPro" id="IPR016064">
    <property type="entry name" value="NAD/diacylglycerol_kinase_sf"/>
</dbReference>
<keyword evidence="4" id="KW-0479">Metal-binding</keyword>
<keyword evidence="9" id="KW-0443">Lipid metabolism</keyword>
<dbReference type="EMBL" id="ACQA01000001">
    <property type="protein sequence ID" value="EEQ95837.1"/>
    <property type="molecule type" value="Genomic_DNA"/>
</dbReference>
<dbReference type="GO" id="GO:0005886">
    <property type="term" value="C:plasma membrane"/>
    <property type="evidence" value="ECO:0007669"/>
    <property type="project" value="TreeGrafter"/>
</dbReference>
<keyword evidence="5" id="KW-0547">Nucleotide-binding</keyword>
<dbReference type="NCBIfam" id="TIGR00147">
    <property type="entry name" value="YegS/Rv2252/BmrU family lipid kinase"/>
    <property type="match status" value="1"/>
</dbReference>
<dbReference type="InterPro" id="IPR050187">
    <property type="entry name" value="Lipid_Phosphate_FormReg"/>
</dbReference>
<evidence type="ECO:0000259" key="12">
    <source>
        <dbReference type="PROSITE" id="PS50146"/>
    </source>
</evidence>
<keyword evidence="7" id="KW-0067">ATP-binding</keyword>
<dbReference type="NCBIfam" id="NF009604">
    <property type="entry name" value="PRK13057.1"/>
    <property type="match status" value="1"/>
</dbReference>
<evidence type="ECO:0000256" key="6">
    <source>
        <dbReference type="ARBA" id="ARBA00022777"/>
    </source>
</evidence>
<evidence type="ECO:0000313" key="13">
    <source>
        <dbReference type="EMBL" id="EEQ95837.1"/>
    </source>
</evidence>
<accession>C4WJM5</accession>
<dbReference type="InterPro" id="IPR001206">
    <property type="entry name" value="Diacylglycerol_kinase_cat_dom"/>
</dbReference>
<protein>
    <recommendedName>
        <fullName evidence="12">DAGKc domain-containing protein</fullName>
    </recommendedName>
</protein>
<sequence>MISEFEGPSANGALNHAARLQAVADDRKSMGKTTMRRALLIVNPHARNGRGYGADIRSALEHGGLQLVERSPQDDETISDVILGERDCDLVIVGGGDGSLNAAARGLMETGLPLAILPLGTANDFARTVGIPADPVEAARRIASYEARPIDLGEVNGHLYFNVASIGFSAELAQQLSSAAKKKWGKLGYAIVAARILMRSELFTAYLEHDGMTEKIRTLQVSVGNGKFYGGGMAVEKDATVDDGKLDFYSLEVDHWWKLLRLLPSLRRGTHSKWDDVRAFPTTEVIVRTKKPRAVNTDGELSTWTPAHFRLLRKAIQVYMPDPTARP</sequence>
<keyword evidence="10" id="KW-0594">Phospholipid biosynthesis</keyword>
<dbReference type="InterPro" id="IPR017438">
    <property type="entry name" value="ATP-NAD_kinase_N"/>
</dbReference>
<dbReference type="InterPro" id="IPR045540">
    <property type="entry name" value="YegS/DAGK_C"/>
</dbReference>
<evidence type="ECO:0000256" key="5">
    <source>
        <dbReference type="ARBA" id="ARBA00022741"/>
    </source>
</evidence>
<organism evidence="13 14">
    <name type="scientific">Brucella intermedia LMG 3301</name>
    <dbReference type="NCBI Taxonomy" id="641118"/>
    <lineage>
        <taxon>Bacteria</taxon>
        <taxon>Pseudomonadati</taxon>
        <taxon>Pseudomonadota</taxon>
        <taxon>Alphaproteobacteria</taxon>
        <taxon>Hyphomicrobiales</taxon>
        <taxon>Brucellaceae</taxon>
        <taxon>Brucella/Ochrobactrum group</taxon>
        <taxon>Brucella</taxon>
    </lineage>
</organism>
<dbReference type="HOGENOM" id="CLU_045532_5_1_5"/>
<dbReference type="InterPro" id="IPR005218">
    <property type="entry name" value="Diacylglycerol/lipid_kinase"/>
</dbReference>
<dbReference type="Gene3D" id="3.40.50.10330">
    <property type="entry name" value="Probable inorganic polyphosphate/atp-NAD kinase, domain 1"/>
    <property type="match status" value="1"/>
</dbReference>
<comment type="cofactor">
    <cofactor evidence="1">
        <name>Mg(2+)</name>
        <dbReference type="ChEBI" id="CHEBI:18420"/>
    </cofactor>
</comment>
<evidence type="ECO:0000256" key="8">
    <source>
        <dbReference type="ARBA" id="ARBA00022842"/>
    </source>
</evidence>
<dbReference type="Proteomes" id="UP000004386">
    <property type="component" value="Unassembled WGS sequence"/>
</dbReference>
<proteinExistence type="predicted"/>
<evidence type="ECO:0000256" key="3">
    <source>
        <dbReference type="ARBA" id="ARBA00022679"/>
    </source>
</evidence>
<reference evidence="13 14" key="1">
    <citation type="submission" date="2009-05" db="EMBL/GenBank/DDBJ databases">
        <authorList>
            <person name="Setubal J.C."/>
            <person name="Boyle S."/>
            <person name="Crasta O.R."/>
            <person name="Gillespie J.J."/>
            <person name="Kenyon R.W."/>
            <person name="Lu J."/>
            <person name="Mane S."/>
            <person name="Nagrani S."/>
            <person name="Shallom J.M."/>
            <person name="Shallom S."/>
            <person name="Shukla M."/>
            <person name="Snyder E.E."/>
            <person name="Sobral B.W."/>
            <person name="Wattam A.R."/>
            <person name="Will R."/>
            <person name="Williams K."/>
            <person name="Yoo H."/>
            <person name="Munk C."/>
            <person name="Tapia R."/>
            <person name="Green L."/>
            <person name="Rogers Y."/>
            <person name="Detter J.C."/>
            <person name="Bruce D."/>
            <person name="Brettin T.S."/>
            <person name="Tsolis R."/>
        </authorList>
    </citation>
    <scope>NUCLEOTIDE SEQUENCE [LARGE SCALE GENOMIC DNA]</scope>
    <source>
        <strain evidence="13 14">LMG 3301</strain>
    </source>
</reference>
<name>C4WJM5_9HYPH</name>
<dbReference type="SMART" id="SM00046">
    <property type="entry name" value="DAGKc"/>
    <property type="match status" value="1"/>
</dbReference>
<dbReference type="GO" id="GO:0046872">
    <property type="term" value="F:metal ion binding"/>
    <property type="evidence" value="ECO:0007669"/>
    <property type="project" value="UniProtKB-KW"/>
</dbReference>
<dbReference type="GO" id="GO:0004143">
    <property type="term" value="F:ATP-dependent diacylglycerol kinase activity"/>
    <property type="evidence" value="ECO:0007669"/>
    <property type="project" value="TreeGrafter"/>
</dbReference>
<comment type="caution">
    <text evidence="13">The sequence shown here is derived from an EMBL/GenBank/DDBJ whole genome shotgun (WGS) entry which is preliminary data.</text>
</comment>
<dbReference type="Gene3D" id="2.60.200.40">
    <property type="match status" value="1"/>
</dbReference>
<dbReference type="AlphaFoldDB" id="C4WJM5"/>
<feature type="domain" description="DAGKc" evidence="12">
    <location>
        <begin position="33"/>
        <end position="159"/>
    </location>
</feature>
<dbReference type="GO" id="GO:0008654">
    <property type="term" value="P:phospholipid biosynthetic process"/>
    <property type="evidence" value="ECO:0007669"/>
    <property type="project" value="UniProtKB-KW"/>
</dbReference>
<keyword evidence="6" id="KW-0418">Kinase</keyword>
<dbReference type="PANTHER" id="PTHR12358">
    <property type="entry name" value="SPHINGOSINE KINASE"/>
    <property type="match status" value="1"/>
</dbReference>
<dbReference type="PANTHER" id="PTHR12358:SF106">
    <property type="entry name" value="LIPID KINASE YEGS"/>
    <property type="match status" value="1"/>
</dbReference>
<evidence type="ECO:0000256" key="2">
    <source>
        <dbReference type="ARBA" id="ARBA00022516"/>
    </source>
</evidence>
<dbReference type="SUPFAM" id="SSF111331">
    <property type="entry name" value="NAD kinase/diacylglycerol kinase-like"/>
    <property type="match status" value="1"/>
</dbReference>
<dbReference type="PROSITE" id="PS50146">
    <property type="entry name" value="DAGK"/>
    <property type="match status" value="1"/>
</dbReference>